<protein>
    <submittedName>
        <fullName evidence="2">Polysaccharide pyruvyl transferase</fullName>
    </submittedName>
</protein>
<dbReference type="InterPro" id="IPR007345">
    <property type="entry name" value="Polysacch_pyruvyl_Trfase"/>
</dbReference>
<dbReference type="RefSeq" id="WP_146401281.1">
    <property type="nucleotide sequence ID" value="NZ_SJPJ01000001.1"/>
</dbReference>
<dbReference type="GO" id="GO:0016740">
    <property type="term" value="F:transferase activity"/>
    <property type="evidence" value="ECO:0007669"/>
    <property type="project" value="UniProtKB-KW"/>
</dbReference>
<comment type="caution">
    <text evidence="2">The sequence shown here is derived from an EMBL/GenBank/DDBJ whole genome shotgun (WGS) entry which is preliminary data.</text>
</comment>
<dbReference type="OrthoDB" id="3199616at2"/>
<dbReference type="Proteomes" id="UP000315010">
    <property type="component" value="Unassembled WGS sequence"/>
</dbReference>
<evidence type="ECO:0000313" key="3">
    <source>
        <dbReference type="Proteomes" id="UP000315010"/>
    </source>
</evidence>
<keyword evidence="2" id="KW-0808">Transferase</keyword>
<keyword evidence="3" id="KW-1185">Reference proteome</keyword>
<dbReference type="PANTHER" id="PTHR36836">
    <property type="entry name" value="COLANIC ACID BIOSYNTHESIS PROTEIN WCAK"/>
    <property type="match status" value="1"/>
</dbReference>
<proteinExistence type="predicted"/>
<gene>
    <name evidence="2" type="ORF">CA13_53310</name>
</gene>
<sequence length="403" mass="44493">MIIEVFGGGFGNKGAELMLRTVVARLRLHAPELQVAVTPNSLKDYSERAKLGLLQVFPSTLMGSKWARHLANRSKIARSIANAHAKFSVSERTRRIYGLVRREECDGYLDISGYAYGDSFSFRKTLFAAERTKEYAKRGKPVIYLPQMFGPFNNAANRDAFVRCCASATLIYAREQESFRNVENIVGNDKRLLVAPDITIACQVLESDNSMPMQGRYGCIIPNEKMIDQGKEEWGNLYLDRLKIAAQTMLAEGVLPVVVLHSGDRGDLTLANDLKSSLVGAIPGGSLLDFTATDPIALKAFIAGSTLVVGSRFHSLVAALSSGVPAISMGWAHKYQYLAEDFGVPEFVHKAKDGSIALQLLVANLCDPVENQNARHVLYNRRVPMLETIEGMWENVVRELHIG</sequence>
<dbReference type="PANTHER" id="PTHR36836:SF1">
    <property type="entry name" value="COLANIC ACID BIOSYNTHESIS PROTEIN WCAK"/>
    <property type="match status" value="1"/>
</dbReference>
<evidence type="ECO:0000259" key="1">
    <source>
        <dbReference type="Pfam" id="PF04230"/>
    </source>
</evidence>
<name>A0A5C5Z9I3_9BACT</name>
<dbReference type="EMBL" id="SJPJ01000001">
    <property type="protein sequence ID" value="TWT83858.1"/>
    <property type="molecule type" value="Genomic_DNA"/>
</dbReference>
<feature type="domain" description="Polysaccharide pyruvyl transferase" evidence="1">
    <location>
        <begin position="12"/>
        <end position="332"/>
    </location>
</feature>
<dbReference type="AlphaFoldDB" id="A0A5C5Z9I3"/>
<evidence type="ECO:0000313" key="2">
    <source>
        <dbReference type="EMBL" id="TWT83858.1"/>
    </source>
</evidence>
<organism evidence="2 3">
    <name type="scientific">Novipirellula herctigrandis</name>
    <dbReference type="NCBI Taxonomy" id="2527986"/>
    <lineage>
        <taxon>Bacteria</taxon>
        <taxon>Pseudomonadati</taxon>
        <taxon>Planctomycetota</taxon>
        <taxon>Planctomycetia</taxon>
        <taxon>Pirellulales</taxon>
        <taxon>Pirellulaceae</taxon>
        <taxon>Novipirellula</taxon>
    </lineage>
</organism>
<dbReference type="Pfam" id="PF04230">
    <property type="entry name" value="PS_pyruv_trans"/>
    <property type="match status" value="1"/>
</dbReference>
<accession>A0A5C5Z9I3</accession>
<reference evidence="2 3" key="1">
    <citation type="submission" date="2019-02" db="EMBL/GenBank/DDBJ databases">
        <title>Deep-cultivation of Planctomycetes and their phenomic and genomic characterization uncovers novel biology.</title>
        <authorList>
            <person name="Wiegand S."/>
            <person name="Jogler M."/>
            <person name="Boedeker C."/>
            <person name="Pinto D."/>
            <person name="Vollmers J."/>
            <person name="Rivas-Marin E."/>
            <person name="Kohn T."/>
            <person name="Peeters S.H."/>
            <person name="Heuer A."/>
            <person name="Rast P."/>
            <person name="Oberbeckmann S."/>
            <person name="Bunk B."/>
            <person name="Jeske O."/>
            <person name="Meyerdierks A."/>
            <person name="Storesund J.E."/>
            <person name="Kallscheuer N."/>
            <person name="Luecker S."/>
            <person name="Lage O.M."/>
            <person name="Pohl T."/>
            <person name="Merkel B.J."/>
            <person name="Hornburger P."/>
            <person name="Mueller R.-W."/>
            <person name="Bruemmer F."/>
            <person name="Labrenz M."/>
            <person name="Spormann A.M."/>
            <person name="Op Den Camp H."/>
            <person name="Overmann J."/>
            <person name="Amann R."/>
            <person name="Jetten M.S.M."/>
            <person name="Mascher T."/>
            <person name="Medema M.H."/>
            <person name="Devos D.P."/>
            <person name="Kaster A.-K."/>
            <person name="Ovreas L."/>
            <person name="Rohde M."/>
            <person name="Galperin M.Y."/>
            <person name="Jogler C."/>
        </authorList>
    </citation>
    <scope>NUCLEOTIDE SEQUENCE [LARGE SCALE GENOMIC DNA]</scope>
    <source>
        <strain evidence="2 3">CA13</strain>
    </source>
</reference>